<dbReference type="Proteomes" id="UP000326396">
    <property type="component" value="Linkage Group LG13"/>
</dbReference>
<gene>
    <name evidence="3" type="ORF">E3N88_11146</name>
</gene>
<comment type="similarity">
    <text evidence="2">Belongs to the UPP synthase family.</text>
</comment>
<protein>
    <recommendedName>
        <fullName evidence="2">Alkyl transferase</fullName>
        <ecNumber evidence="2">2.5.1.-</ecNumber>
    </recommendedName>
</protein>
<sequence length="281" mass="31980">MSSFLLNISSPLHTSLTHPKLTHKPFDSTSILTTRPNYSYDLATTKRHRHSRPVSIARKEGCTTKVDANQEIVNSLLPDLMPEHVAMIREKDRALLRADRGSLIDVALICRELGGVEFTMNIMKSDLEELSRNDIRVSVIGNRKGIPDSVLEFITQLEEATKNNKSFHIIETVNYTGHFDIIQSCMALAEKVKDGLLQPDEIDDKFFEQELETKFSEVPNPDLVIRTGGPSNFGNFMLWQSAYSEISFVEKDALQFNKTDFIEVLKVYQKRNRRFGGSDKK</sequence>
<dbReference type="GO" id="GO:0009570">
    <property type="term" value="C:chloroplast stroma"/>
    <property type="evidence" value="ECO:0007669"/>
    <property type="project" value="TreeGrafter"/>
</dbReference>
<dbReference type="SUPFAM" id="SSF64005">
    <property type="entry name" value="Undecaprenyl diphosphate synthase"/>
    <property type="match status" value="1"/>
</dbReference>
<comment type="caution">
    <text evidence="3">The sequence shown here is derived from an EMBL/GenBank/DDBJ whole genome shotgun (WGS) entry which is preliminary data.</text>
</comment>
<dbReference type="PANTHER" id="PTHR10291:SF0">
    <property type="entry name" value="DEHYDRODOLICHYL DIPHOSPHATE SYNTHASE 2"/>
    <property type="match status" value="1"/>
</dbReference>
<name>A0A5N6PCP9_9ASTR</name>
<dbReference type="Pfam" id="PF01255">
    <property type="entry name" value="Prenyltransf"/>
    <property type="match status" value="1"/>
</dbReference>
<dbReference type="GO" id="GO:0009409">
    <property type="term" value="P:response to cold"/>
    <property type="evidence" value="ECO:0007669"/>
    <property type="project" value="TreeGrafter"/>
</dbReference>
<dbReference type="EMBL" id="SZYD01000005">
    <property type="protein sequence ID" value="KAD6119875.1"/>
    <property type="molecule type" value="Genomic_DNA"/>
</dbReference>
<dbReference type="Gene3D" id="3.40.1180.10">
    <property type="entry name" value="Decaprenyl diphosphate synthase-like"/>
    <property type="match status" value="1"/>
</dbReference>
<evidence type="ECO:0000313" key="4">
    <source>
        <dbReference type="Proteomes" id="UP000326396"/>
    </source>
</evidence>
<keyword evidence="4" id="KW-1185">Reference proteome</keyword>
<keyword evidence="1 2" id="KW-0808">Transferase</keyword>
<dbReference type="CDD" id="cd00475">
    <property type="entry name" value="Cis_IPPS"/>
    <property type="match status" value="1"/>
</dbReference>
<evidence type="ECO:0000256" key="2">
    <source>
        <dbReference type="RuleBase" id="RU363018"/>
    </source>
</evidence>
<dbReference type="GO" id="GO:0009668">
    <property type="term" value="P:plastid membrane organization"/>
    <property type="evidence" value="ECO:0007669"/>
    <property type="project" value="TreeGrafter"/>
</dbReference>
<accession>A0A5N6PCP9</accession>
<dbReference type="AlphaFoldDB" id="A0A5N6PCP9"/>
<dbReference type="InterPro" id="IPR036424">
    <property type="entry name" value="UPP_synth-like_sf"/>
</dbReference>
<dbReference type="NCBIfam" id="TIGR00055">
    <property type="entry name" value="uppS"/>
    <property type="match status" value="1"/>
</dbReference>
<dbReference type="EC" id="2.5.1.-" evidence="2"/>
<dbReference type="GO" id="GO:0016094">
    <property type="term" value="P:polyprenol biosynthetic process"/>
    <property type="evidence" value="ECO:0007669"/>
    <property type="project" value="TreeGrafter"/>
</dbReference>
<proteinExistence type="inferred from homology"/>
<dbReference type="InterPro" id="IPR001441">
    <property type="entry name" value="UPP_synth-like"/>
</dbReference>
<reference evidence="3 4" key="1">
    <citation type="submission" date="2019-05" db="EMBL/GenBank/DDBJ databases">
        <title>Mikania micrantha, genome provides insights into the molecular mechanism of rapid growth.</title>
        <authorList>
            <person name="Liu B."/>
        </authorList>
    </citation>
    <scope>NUCLEOTIDE SEQUENCE [LARGE SCALE GENOMIC DNA]</scope>
    <source>
        <strain evidence="3">NLD-2019</strain>
        <tissue evidence="3">Leaf</tissue>
    </source>
</reference>
<dbReference type="OrthoDB" id="4173905at2759"/>
<organism evidence="3 4">
    <name type="scientific">Mikania micrantha</name>
    <name type="common">bitter vine</name>
    <dbReference type="NCBI Taxonomy" id="192012"/>
    <lineage>
        <taxon>Eukaryota</taxon>
        <taxon>Viridiplantae</taxon>
        <taxon>Streptophyta</taxon>
        <taxon>Embryophyta</taxon>
        <taxon>Tracheophyta</taxon>
        <taxon>Spermatophyta</taxon>
        <taxon>Magnoliopsida</taxon>
        <taxon>eudicotyledons</taxon>
        <taxon>Gunneridae</taxon>
        <taxon>Pentapetalae</taxon>
        <taxon>asterids</taxon>
        <taxon>campanulids</taxon>
        <taxon>Asterales</taxon>
        <taxon>Asteraceae</taxon>
        <taxon>Asteroideae</taxon>
        <taxon>Heliantheae alliance</taxon>
        <taxon>Eupatorieae</taxon>
        <taxon>Mikania</taxon>
    </lineage>
</organism>
<evidence type="ECO:0000256" key="1">
    <source>
        <dbReference type="ARBA" id="ARBA00022679"/>
    </source>
</evidence>
<dbReference type="PANTHER" id="PTHR10291">
    <property type="entry name" value="DEHYDRODOLICHYL DIPHOSPHATE SYNTHASE FAMILY MEMBER"/>
    <property type="match status" value="1"/>
</dbReference>
<dbReference type="GO" id="GO:0045547">
    <property type="term" value="F:ditrans,polycis-polyprenyl diphosphate synthase [(2E,6E)-farnesyl diphosphate specific] activity"/>
    <property type="evidence" value="ECO:0007669"/>
    <property type="project" value="TreeGrafter"/>
</dbReference>
<evidence type="ECO:0000313" key="3">
    <source>
        <dbReference type="EMBL" id="KAD6119875.1"/>
    </source>
</evidence>